<evidence type="ECO:0000259" key="4">
    <source>
        <dbReference type="SMART" id="SM01360"/>
    </source>
</evidence>
<name>A0A7V4TYR5_CALAY</name>
<dbReference type="Pfam" id="PF00207">
    <property type="entry name" value="A2M"/>
    <property type="match status" value="1"/>
</dbReference>
<dbReference type="InterPro" id="IPR011625">
    <property type="entry name" value="A2M_N_BRD"/>
</dbReference>
<dbReference type="Pfam" id="PF17973">
    <property type="entry name" value="bMG10"/>
    <property type="match status" value="1"/>
</dbReference>
<dbReference type="Pfam" id="PF17962">
    <property type="entry name" value="bMG6"/>
    <property type="match status" value="1"/>
</dbReference>
<dbReference type="SUPFAM" id="SSF49478">
    <property type="entry name" value="Cna protein B-type domain"/>
    <property type="match status" value="1"/>
</dbReference>
<feature type="domain" description="Alpha-2-macroglobulin bait region" evidence="3">
    <location>
        <begin position="957"/>
        <end position="1101"/>
    </location>
</feature>
<dbReference type="Proteomes" id="UP000885779">
    <property type="component" value="Unassembled WGS sequence"/>
</dbReference>
<evidence type="ECO:0000256" key="1">
    <source>
        <dbReference type="ARBA" id="ARBA00010556"/>
    </source>
</evidence>
<organism evidence="5">
    <name type="scientific">Caldithrix abyssi</name>
    <dbReference type="NCBI Taxonomy" id="187145"/>
    <lineage>
        <taxon>Bacteria</taxon>
        <taxon>Pseudomonadati</taxon>
        <taxon>Calditrichota</taxon>
        <taxon>Calditrichia</taxon>
        <taxon>Calditrichales</taxon>
        <taxon>Calditrichaceae</taxon>
        <taxon>Caldithrix</taxon>
    </lineage>
</organism>
<comment type="similarity">
    <text evidence="1">Belongs to the protease inhibitor I39 (alpha-2-macroglobulin) family. Bacterial alpha-2-macroglobulin subfamily.</text>
</comment>
<comment type="caution">
    <text evidence="5">The sequence shown here is derived from an EMBL/GenBank/DDBJ whole genome shotgun (WGS) entry which is preliminary data.</text>
</comment>
<dbReference type="InterPro" id="IPR047565">
    <property type="entry name" value="Alpha-macroglob_thiol-ester_cl"/>
</dbReference>
<dbReference type="SMART" id="SM01419">
    <property type="entry name" value="Thiol-ester_cl"/>
    <property type="match status" value="1"/>
</dbReference>
<dbReference type="InterPro" id="IPR008930">
    <property type="entry name" value="Terpenoid_cyclase/PrenylTrfase"/>
</dbReference>
<dbReference type="PROSITE" id="PS51257">
    <property type="entry name" value="PROKAR_LIPOPROTEIN"/>
    <property type="match status" value="1"/>
</dbReference>
<dbReference type="InterPro" id="IPR041462">
    <property type="entry name" value="Bact_A2M_MG6"/>
</dbReference>
<evidence type="ECO:0000256" key="2">
    <source>
        <dbReference type="ARBA" id="ARBA00022729"/>
    </source>
</evidence>
<keyword evidence="2" id="KW-0732">Signal</keyword>
<dbReference type="Gene3D" id="2.60.40.1930">
    <property type="match status" value="1"/>
</dbReference>
<dbReference type="Pfam" id="PF01835">
    <property type="entry name" value="MG2"/>
    <property type="match status" value="1"/>
</dbReference>
<accession>A0A7V4TYR5</accession>
<dbReference type="Pfam" id="PF17972">
    <property type="entry name" value="bMG5"/>
    <property type="match status" value="1"/>
</dbReference>
<evidence type="ECO:0000259" key="3">
    <source>
        <dbReference type="SMART" id="SM01359"/>
    </source>
</evidence>
<dbReference type="InterPro" id="IPR041246">
    <property type="entry name" value="Bact_MG10"/>
</dbReference>
<dbReference type="InterPro" id="IPR021868">
    <property type="entry name" value="Alpha_2_Macroglob_MG3"/>
</dbReference>
<dbReference type="Gene3D" id="2.60.40.3710">
    <property type="match status" value="1"/>
</dbReference>
<dbReference type="SMART" id="SM01359">
    <property type="entry name" value="A2M_N_2"/>
    <property type="match status" value="1"/>
</dbReference>
<dbReference type="SUPFAM" id="SSF48239">
    <property type="entry name" value="Terpenoid cyclases/Protein prenyltransferases"/>
    <property type="match status" value="1"/>
</dbReference>
<dbReference type="GO" id="GO:0004866">
    <property type="term" value="F:endopeptidase inhibitor activity"/>
    <property type="evidence" value="ECO:0007669"/>
    <property type="project" value="InterPro"/>
</dbReference>
<dbReference type="GO" id="GO:0005615">
    <property type="term" value="C:extracellular space"/>
    <property type="evidence" value="ECO:0007669"/>
    <property type="project" value="InterPro"/>
</dbReference>
<evidence type="ECO:0000313" key="5">
    <source>
        <dbReference type="EMBL" id="HGY54881.1"/>
    </source>
</evidence>
<dbReference type="Pfam" id="PF07703">
    <property type="entry name" value="A2M_BRD"/>
    <property type="match status" value="1"/>
</dbReference>
<dbReference type="CDD" id="cd02891">
    <property type="entry name" value="A2M_like"/>
    <property type="match status" value="1"/>
</dbReference>
<reference evidence="5" key="1">
    <citation type="journal article" date="2020" name="mSystems">
        <title>Genome- and Community-Level Interaction Insights into Carbon Utilization and Element Cycling Functions of Hydrothermarchaeota in Hydrothermal Sediment.</title>
        <authorList>
            <person name="Zhou Z."/>
            <person name="Liu Y."/>
            <person name="Xu W."/>
            <person name="Pan J."/>
            <person name="Luo Z.H."/>
            <person name="Li M."/>
        </authorList>
    </citation>
    <scope>NUCLEOTIDE SEQUENCE [LARGE SCALE GENOMIC DNA]</scope>
    <source>
        <strain evidence="5">HyVt-577</strain>
    </source>
</reference>
<gene>
    <name evidence="5" type="ORF">ENK44_04205</name>
</gene>
<dbReference type="InterPro" id="IPR002890">
    <property type="entry name" value="MG2"/>
</dbReference>
<dbReference type="InterPro" id="IPR041203">
    <property type="entry name" value="Bact_A2M_MG5"/>
</dbReference>
<dbReference type="SMART" id="SM01360">
    <property type="entry name" value="A2M"/>
    <property type="match status" value="1"/>
</dbReference>
<dbReference type="InterPro" id="IPR001599">
    <property type="entry name" value="Macroglobln_a2"/>
</dbReference>
<dbReference type="PANTHER" id="PTHR40094">
    <property type="entry name" value="ALPHA-2-MACROGLOBULIN HOMOLOG"/>
    <property type="match status" value="1"/>
</dbReference>
<dbReference type="EMBL" id="DRQG01000034">
    <property type="protein sequence ID" value="HGY54881.1"/>
    <property type="molecule type" value="Genomic_DNA"/>
</dbReference>
<dbReference type="Gene3D" id="1.50.10.20">
    <property type="match status" value="1"/>
</dbReference>
<feature type="domain" description="Alpha-2-macroglobulin" evidence="4">
    <location>
        <begin position="1171"/>
        <end position="1260"/>
    </location>
</feature>
<dbReference type="InterPro" id="IPR011626">
    <property type="entry name" value="Alpha-macroglobulin_TED"/>
</dbReference>
<proteinExistence type="inferred from homology"/>
<dbReference type="PANTHER" id="PTHR40094:SF1">
    <property type="entry name" value="UBIQUITIN DOMAIN-CONTAINING PROTEIN"/>
    <property type="match status" value="1"/>
</dbReference>
<dbReference type="Pfam" id="PF11974">
    <property type="entry name" value="bMG3"/>
    <property type="match status" value="1"/>
</dbReference>
<dbReference type="InterPro" id="IPR051802">
    <property type="entry name" value="YfhM-like"/>
</dbReference>
<dbReference type="Pfam" id="PF07678">
    <property type="entry name" value="TED_complement"/>
    <property type="match status" value="1"/>
</dbReference>
<sequence>MKSSITRIVILLGIILFSVFSCAKKDTGEQGTVSMETARLVKSVSSGLINPDDVIRVRFQQAMVRKSRFNQALSKPVFSFTPAVDGQAFWQDSVTLVFRPNRPLAYRQKYEGTLDLQTLLPDLEGKIEPLHFTVMTIGREIRNLQADFHLMDEQKPEWVRLKGRIVFNTPTDAALVEEAVQVSRAGKRLKLGWQAEKDGKEFRFESQQIRRGEKEQKFDLMVQGEQLELSAPYRRTLALPAISAFKVTDVVVVSESRRPQIKIIFSDQLQPYQDLTGFIRIEPDMDIKLNVLNDAVMIRGSFEHGKEYTLRVLPGIRSRWAIALKSAFEETVRFEDMLPEIRFAGDGVYLPSDNQKKILFQTVNVKRVQLRVIKVFDNNLGQFLQMERLNGNRDRREGFHYNINRVGVEVAKQALEIGRERNRWLQHEIDLSPLIAQDQHGLYLLELSFKKEDMLYDTSDKNLRYSRRSDDWYYNDPASYGYIYAHGRLYKPLILSDLGITYKSGGKQHIVYVNNLLTTEPVAGARVELRTYQNQLIDAQTTDAQGIARFEGVDDKVFYVTAEKDGQRSVVKPINMAWNLSTFDTDGMEANQDGLRAFIYTERGVYRPGDPVHISVIVRNEQGGFPDNHPVTAVIKNPRNQEVYRRVNRQARDGFYTFLYQGETQDPTGVYRVEIKAGGQTFSHQLRIETVVAERLKININPNPETLQAGDRRLKIGLEAAYLFGAPAAGLQAELTLYVGPAPALFAKFKGYTFGSQTTAFSATEYSLLYGKLDVQGKADINWDVPKFSNAPGPLRGILTARVWEKGGRSSKQHRQILIHPYSFYVGLQQPNFPYRYAQTGQEINLPVIVVNPEGQPAPGRSLTYRIYRSRSHWWWEYDSRQQYRLRFKSARSTELIKKGTLVSGSTPVMLSFTPDERGEYLVEVQDNGDKGHTASLFISAYPWGEGPTGGDEAGLLALRTDRKKYRLGETARITFPAPAGSRVLFTLEKGNRVLESRWLTSPAEGSEMEITVPLKKEMLPNVYASVSVLQPHAQTRNDRPIRMYGVTPILVEDPTTRQELIIGVEEVLRPEQPFRVDVQTADGRPAQLTVAVVDEGLLSLTGFKTPDPWRYFYGKQRLGVGTDDLYALVIGANKGDIFRTFSIGGGMMMEELAVSPKRPEQPEAQRFKPVCLFEGPVATDANGHAVFSFDMPNYVGAVRVMAVSANGSRYGRAEKTAAVKTPLMVLPTLPRVIGPQDEFVLPVSVFAMEDGLGEVQINLRVQGPLRIVDGAQQTLRFDKSGRKEVRFRVQAGKAVGVGKVDIEALTSEHRARYHTELSVRASSPPVSKTESRALAPGEQVRFTIPADGIAGTNQAVLSVQRRPNFQFSRRILWLIRYPYGCIEQTVSSAFPQLFLQKFIPKSRAAKRDIDKNINETIARLQKFALPQGGFAYWPGMHVVSEWGTLYAGHFLVEAQKLGYNVPQELMKRWLTYVEKRSRETEENRMMRVYRMYVAALAGSAPIGAMNVLKENEFEKLNDVERWLLAAAYKLAGVDDVAERIAGTSGQTVKEYQEFAGTYGSTLRDKAMILEQMVLFKQWNKARDLADELATALGTKTWYSTQTTGYALLALGKYLQATEGESKTEKVISGRVILPDGKEVPFKTGEISYQLEIKEGFGGEVRIELDESSNVERAFVDLEWSGVPARSSGKSESHNLSLKVDWLDEDGNTIDPRSIKQGQTFWGHFRVQKPANYRARIEELALVQILPAGWEIENTRLSGQTLPRWMRAWRTGREEYVDIRDDRIMWFFDLNTYEKRKDFVVKLNAVTAGRYQLPATAVEAMYNNSYRASVQGMIVDVTER</sequence>
<protein>
    <submittedName>
        <fullName evidence="5">Alpha-2-macroglobulin family protein</fullName>
    </submittedName>
</protein>